<dbReference type="EMBL" id="JAANOW010000001">
    <property type="protein sequence ID" value="NIH93173.1"/>
    <property type="molecule type" value="Genomic_DNA"/>
</dbReference>
<gene>
    <name evidence="1" type="ORF">FHU31_000129</name>
</gene>
<keyword evidence="2" id="KW-1185">Reference proteome</keyword>
<dbReference type="Proteomes" id="UP000547444">
    <property type="component" value="Unassembled WGS sequence"/>
</dbReference>
<proteinExistence type="predicted"/>
<name>A0A7X5R4G0_9MYCO</name>
<organism evidence="1 2">
    <name type="scientific">Mycolicibacterium fluoranthenivorans</name>
    <dbReference type="NCBI Taxonomy" id="258505"/>
    <lineage>
        <taxon>Bacteria</taxon>
        <taxon>Bacillati</taxon>
        <taxon>Actinomycetota</taxon>
        <taxon>Actinomycetes</taxon>
        <taxon>Mycobacteriales</taxon>
        <taxon>Mycobacteriaceae</taxon>
        <taxon>Mycolicibacterium</taxon>
    </lineage>
</organism>
<evidence type="ECO:0000313" key="1">
    <source>
        <dbReference type="EMBL" id="NIH93173.1"/>
    </source>
</evidence>
<accession>A0A7X5R4G0</accession>
<dbReference type="InterPro" id="IPR028956">
    <property type="entry name" value="Imm51"/>
</dbReference>
<reference evidence="1 2" key="1">
    <citation type="submission" date="2020-03" db="EMBL/GenBank/DDBJ databases">
        <title>Sequencing the genomes of 1000 actinobacteria strains.</title>
        <authorList>
            <person name="Klenk H.-P."/>
        </authorList>
    </citation>
    <scope>NUCLEOTIDE SEQUENCE [LARGE SCALE GENOMIC DNA]</scope>
    <source>
        <strain evidence="1 2">DSM 44556</strain>
    </source>
</reference>
<protein>
    <recommendedName>
        <fullName evidence="3">Immunity protein 51</fullName>
    </recommendedName>
</protein>
<sequence length="112" mass="12229">MEPFEPFDLFKGDSEDVDHTLLLDADEYLPVEDVVDDAGHIANGHFWTAVARYLISQHQPALASTIEFDPEAGTFAAYGDRDSLIELHALPAVTDPDIIATLIDAAGNDLFT</sequence>
<evidence type="ECO:0008006" key="3">
    <source>
        <dbReference type="Google" id="ProtNLM"/>
    </source>
</evidence>
<dbReference type="AlphaFoldDB" id="A0A7X5R4G0"/>
<dbReference type="Pfam" id="PF15595">
    <property type="entry name" value="Imm51"/>
    <property type="match status" value="1"/>
</dbReference>
<dbReference type="RefSeq" id="WP_167154615.1">
    <property type="nucleotide sequence ID" value="NZ_JAANOW010000001.1"/>
</dbReference>
<comment type="caution">
    <text evidence="1">The sequence shown here is derived from an EMBL/GenBank/DDBJ whole genome shotgun (WGS) entry which is preliminary data.</text>
</comment>
<evidence type="ECO:0000313" key="2">
    <source>
        <dbReference type="Proteomes" id="UP000547444"/>
    </source>
</evidence>